<dbReference type="InterPro" id="IPR036291">
    <property type="entry name" value="NAD(P)-bd_dom_sf"/>
</dbReference>
<proteinExistence type="inferred from homology"/>
<name>A0ABY7G8I8_MYAAR</name>
<evidence type="ECO:0000256" key="1">
    <source>
        <dbReference type="ARBA" id="ARBA00006484"/>
    </source>
</evidence>
<organism evidence="3 4">
    <name type="scientific">Mya arenaria</name>
    <name type="common">Soft-shell clam</name>
    <dbReference type="NCBI Taxonomy" id="6604"/>
    <lineage>
        <taxon>Eukaryota</taxon>
        <taxon>Metazoa</taxon>
        <taxon>Spiralia</taxon>
        <taxon>Lophotrochozoa</taxon>
        <taxon>Mollusca</taxon>
        <taxon>Bivalvia</taxon>
        <taxon>Autobranchia</taxon>
        <taxon>Heteroconchia</taxon>
        <taxon>Euheterodonta</taxon>
        <taxon>Imparidentia</taxon>
        <taxon>Neoheterodontei</taxon>
        <taxon>Myida</taxon>
        <taxon>Myoidea</taxon>
        <taxon>Myidae</taxon>
        <taxon>Mya</taxon>
    </lineage>
</organism>
<evidence type="ECO:0000313" key="4">
    <source>
        <dbReference type="Proteomes" id="UP001164746"/>
    </source>
</evidence>
<sequence>MSSELRFEKKVAIVTGGCQGIGKGCSEILDPGDVEIDHISVQDFRDILELNVVSHFTMYKGAIPALAKALAIDEAKNGVRINTTPLYEDWLAKLKNPEDGERVKAWTQLGRIGDPREIGKACLFLATDATFTTGTELMCTGGCEIGYGVKD</sequence>
<comment type="similarity">
    <text evidence="1">Belongs to the short-chain dehydrogenases/reductases (SDR) family.</text>
</comment>
<reference evidence="3" key="1">
    <citation type="submission" date="2022-11" db="EMBL/GenBank/DDBJ databases">
        <title>Centuries of genome instability and evolution in soft-shell clam transmissible cancer (bioRxiv).</title>
        <authorList>
            <person name="Hart S.F.M."/>
            <person name="Yonemitsu M.A."/>
            <person name="Giersch R.M."/>
            <person name="Beal B.F."/>
            <person name="Arriagada G."/>
            <person name="Davis B.W."/>
            <person name="Ostrander E.A."/>
            <person name="Goff S.P."/>
            <person name="Metzger M.J."/>
        </authorList>
    </citation>
    <scope>NUCLEOTIDE SEQUENCE</scope>
    <source>
        <strain evidence="3">MELC-2E11</strain>
        <tissue evidence="3">Siphon/mantle</tissue>
    </source>
</reference>
<evidence type="ECO:0000256" key="2">
    <source>
        <dbReference type="ARBA" id="ARBA00023002"/>
    </source>
</evidence>
<accession>A0ABY7G8I8</accession>
<dbReference type="PANTHER" id="PTHR43639:SF1">
    <property type="entry name" value="SHORT-CHAIN DEHYDROGENASE_REDUCTASE FAMILY PROTEIN"/>
    <property type="match status" value="1"/>
</dbReference>
<gene>
    <name evidence="3" type="ORF">MAR_033260</name>
</gene>
<dbReference type="Gene3D" id="3.40.50.720">
    <property type="entry name" value="NAD(P)-binding Rossmann-like Domain"/>
    <property type="match status" value="1"/>
</dbReference>
<evidence type="ECO:0000313" key="3">
    <source>
        <dbReference type="EMBL" id="WAR30718.1"/>
    </source>
</evidence>
<dbReference type="SUPFAM" id="SSF51735">
    <property type="entry name" value="NAD(P)-binding Rossmann-fold domains"/>
    <property type="match status" value="1"/>
</dbReference>
<dbReference type="EMBL" id="CP111028">
    <property type="protein sequence ID" value="WAR30718.1"/>
    <property type="molecule type" value="Genomic_DNA"/>
</dbReference>
<keyword evidence="4" id="KW-1185">Reference proteome</keyword>
<dbReference type="PANTHER" id="PTHR43639">
    <property type="entry name" value="OXIDOREDUCTASE, SHORT-CHAIN DEHYDROGENASE/REDUCTASE FAMILY (AFU_ORTHOLOGUE AFUA_5G02870)"/>
    <property type="match status" value="1"/>
</dbReference>
<dbReference type="Pfam" id="PF13561">
    <property type="entry name" value="adh_short_C2"/>
    <property type="match status" value="1"/>
</dbReference>
<protein>
    <submittedName>
        <fullName evidence="3">DHB14-like protein</fullName>
    </submittedName>
</protein>
<dbReference type="InterPro" id="IPR002347">
    <property type="entry name" value="SDR_fam"/>
</dbReference>
<dbReference type="Proteomes" id="UP001164746">
    <property type="component" value="Chromosome 17"/>
</dbReference>
<keyword evidence="2" id="KW-0560">Oxidoreductase</keyword>